<keyword evidence="1" id="KW-0472">Membrane</keyword>
<protein>
    <submittedName>
        <fullName evidence="2">Uncharacterized protein</fullName>
    </submittedName>
</protein>
<feature type="transmembrane region" description="Helical" evidence="1">
    <location>
        <begin position="111"/>
        <end position="128"/>
    </location>
</feature>
<dbReference type="EMBL" id="JBBPBF010000054">
    <property type="protein sequence ID" value="KAK7606150.1"/>
    <property type="molecule type" value="Genomic_DNA"/>
</dbReference>
<name>A0ABR1MT81_9PEZI</name>
<dbReference type="Proteomes" id="UP001367316">
    <property type="component" value="Unassembled WGS sequence"/>
</dbReference>
<proteinExistence type="predicted"/>
<evidence type="ECO:0000313" key="2">
    <source>
        <dbReference type="EMBL" id="KAK7606150.1"/>
    </source>
</evidence>
<feature type="transmembrane region" description="Helical" evidence="1">
    <location>
        <begin position="56"/>
        <end position="75"/>
    </location>
</feature>
<gene>
    <name evidence="2" type="ORF">JOL62DRAFT_368153</name>
</gene>
<accession>A0ABR1MT81</accession>
<evidence type="ECO:0000256" key="1">
    <source>
        <dbReference type="SAM" id="Phobius"/>
    </source>
</evidence>
<feature type="transmembrane region" description="Helical" evidence="1">
    <location>
        <begin position="87"/>
        <end position="105"/>
    </location>
</feature>
<sequence length="330" mass="37306">MNINQLDPEVSSWTNQTFINPADANKILGFNVTETITRGGDQSCDLDLFWKISAPLTFVTIILPLILGGTFRWLYQSINKTRHMWRVYVAIAAFIISIQGTLWPFQAVLPTVIGFICLLGGFGGLGAVDSAGRWGWKAPCYWAFMFCLWIVITMVKGSFFTGVRGTSGLAELPRQLERLADMKDLGALVGFAYWVVILMVVWWRKPEWYPSVKKQLEGKKHHLFFRSRSHTRGRAGCAETSRAMCQGAPLEAEFEREQDRLRVVGLANVSRYVPRQLTGCMADGEKRNSGGLACRVPSGRWKADGVGCDGRWGRGYWRNWVRGRSVRRTR</sequence>
<keyword evidence="1" id="KW-0812">Transmembrane</keyword>
<keyword evidence="1" id="KW-1133">Transmembrane helix</keyword>
<feature type="transmembrane region" description="Helical" evidence="1">
    <location>
        <begin position="185"/>
        <end position="203"/>
    </location>
</feature>
<feature type="transmembrane region" description="Helical" evidence="1">
    <location>
        <begin position="140"/>
        <end position="165"/>
    </location>
</feature>
<comment type="caution">
    <text evidence="2">The sequence shown here is derived from an EMBL/GenBank/DDBJ whole genome shotgun (WGS) entry which is preliminary data.</text>
</comment>
<evidence type="ECO:0000313" key="3">
    <source>
        <dbReference type="Proteomes" id="UP001367316"/>
    </source>
</evidence>
<keyword evidence="3" id="KW-1185">Reference proteome</keyword>
<organism evidence="2 3">
    <name type="scientific">Phyllosticta paracitricarpa</name>
    <dbReference type="NCBI Taxonomy" id="2016321"/>
    <lineage>
        <taxon>Eukaryota</taxon>
        <taxon>Fungi</taxon>
        <taxon>Dikarya</taxon>
        <taxon>Ascomycota</taxon>
        <taxon>Pezizomycotina</taxon>
        <taxon>Dothideomycetes</taxon>
        <taxon>Dothideomycetes incertae sedis</taxon>
        <taxon>Botryosphaeriales</taxon>
        <taxon>Phyllostictaceae</taxon>
        <taxon>Phyllosticta</taxon>
    </lineage>
</organism>
<reference evidence="2 3" key="1">
    <citation type="submission" date="2024-04" db="EMBL/GenBank/DDBJ databases">
        <title>Phyllosticta paracitricarpa is synonymous to the EU quarantine fungus P. citricarpa based on phylogenomic analyses.</title>
        <authorList>
            <consortium name="Lawrence Berkeley National Laboratory"/>
            <person name="Van ingen-buijs V.A."/>
            <person name="Van westerhoven A.C."/>
            <person name="Haridas S."/>
            <person name="Skiadas P."/>
            <person name="Martin F."/>
            <person name="Groenewald J.Z."/>
            <person name="Crous P.W."/>
            <person name="Seidl M.F."/>
        </authorList>
    </citation>
    <scope>NUCLEOTIDE SEQUENCE [LARGE SCALE GENOMIC DNA]</scope>
    <source>
        <strain evidence="2 3">CBS 141358</strain>
    </source>
</reference>